<dbReference type="RefSeq" id="WP_209213357.1">
    <property type="nucleotide sequence ID" value="NZ_JAFFZM010000017.1"/>
</dbReference>
<organism evidence="2 3">
    <name type="scientific">Streptomyces smyrnaeus</name>
    <dbReference type="NCBI Taxonomy" id="1387713"/>
    <lineage>
        <taxon>Bacteria</taxon>
        <taxon>Bacillati</taxon>
        <taxon>Actinomycetota</taxon>
        <taxon>Actinomycetes</taxon>
        <taxon>Kitasatosporales</taxon>
        <taxon>Streptomycetaceae</taxon>
        <taxon>Streptomyces</taxon>
    </lineage>
</organism>
<keyword evidence="3" id="KW-1185">Reference proteome</keyword>
<protein>
    <submittedName>
        <fullName evidence="2">Cyclase/dehydrase</fullName>
    </submittedName>
</protein>
<evidence type="ECO:0000313" key="2">
    <source>
        <dbReference type="EMBL" id="MBO8201745.1"/>
    </source>
</evidence>
<name>A0ABS3Y2C6_9ACTN</name>
<comment type="caution">
    <text evidence="2">The sequence shown here is derived from an EMBL/GenBank/DDBJ whole genome shotgun (WGS) entry which is preliminary data.</text>
</comment>
<dbReference type="GeneID" id="96262099"/>
<dbReference type="EMBL" id="JAFFZM010000017">
    <property type="protein sequence ID" value="MBO8201745.1"/>
    <property type="molecule type" value="Genomic_DNA"/>
</dbReference>
<sequence length="241" mass="25399">MADIGTKNGGKLLGAVDPEAVDRLKAAAGELAAAEAEKLLTGVGRTLGRTTGRLNAVAEGSSPGFQRLALDSGRKLVAGKGPVRTAVEVGAGRLKAVKRKKGGGRGPTVVLEYVDVPVPVHDAYEQWPRFLDAIGGEESTTTRRRERRLAWTSESATGRAEGVATFHAVTEDLTRVVLLIEHHPKGLAGKSGALWRAQDRRVRSALKHYARHLVLLGAADESGEAAQEPGEAEYAEAGEGS</sequence>
<accession>A0ABS3Y2C6</accession>
<feature type="compositionally biased region" description="Acidic residues" evidence="1">
    <location>
        <begin position="230"/>
        <end position="241"/>
    </location>
</feature>
<proteinExistence type="predicted"/>
<reference evidence="2 3" key="1">
    <citation type="submission" date="2021-02" db="EMBL/GenBank/DDBJ databases">
        <title>Streptomyces spirodelae sp. nov., isolated from duckweed.</title>
        <authorList>
            <person name="Saimee Y."/>
            <person name="Duangmal K."/>
        </authorList>
    </citation>
    <scope>NUCLEOTIDE SEQUENCE [LARGE SCALE GENOMIC DNA]</scope>
    <source>
        <strain evidence="2 3">DSM 42105</strain>
    </source>
</reference>
<gene>
    <name evidence="2" type="ORF">JW613_26110</name>
</gene>
<feature type="region of interest" description="Disordered" evidence="1">
    <location>
        <begin position="221"/>
        <end position="241"/>
    </location>
</feature>
<dbReference type="Proteomes" id="UP000721954">
    <property type="component" value="Unassembled WGS sequence"/>
</dbReference>
<evidence type="ECO:0000313" key="3">
    <source>
        <dbReference type="Proteomes" id="UP000721954"/>
    </source>
</evidence>
<evidence type="ECO:0000256" key="1">
    <source>
        <dbReference type="SAM" id="MobiDB-lite"/>
    </source>
</evidence>